<sequence length="1001" mass="111945">MEMKFFNKLKIRISLVVILSFVLPFILSIPLHAEEEPEKIYYGLKNALSVLDNINFTDVRNSGTWAKEAICEVAALDIVKGYGNRVFGRTNSVTKEEAIAIIYRAAGRERDAQLAAEALDTARNAEEKKTYAPSMWSDGYLQLAASEGLISNEDLADAFNAEQSGLGTGAFLRGAPAQRQEVAYWISRVFGLEPVYGQKKIFNSFRDWSGADPLKIPYIEAVLVENIMNGEGNGYFRPTGFVTREQIAQIIKNADNRILPLLGYEKRMGTIEDIRKEYDFTGNAYVYINTFNIRNSNGKLHKIITESVDSSRSGYKNEQGGAAIRRSDTDIVVYKDGWVGTSSLLKEGDRIEYITAADGTVRYVRVIFGTSDTEYVIAKIKEVNSEVSTMKVAIGFYIEYPDIDIDSISFDFRNGDGGVDTTFVYSNIAKVFIDGKAADMTDIAPGMDAILTIKDDIITVINTLDLRLKEQGVVSGVVEDNNPHLGYITLYNEDGLRIDGSLNKIKTYNYSNPMDVTVYKNHNAAKLEDIEGGDSVYMKLDQNGAIEIISAVDNYIVKYGKILSIRSGIINVSYDDGTQQILNVDENIPIVRDKKLVDLDALKDGDRVKLLLNITDKSTTLKKLTIEGDEHFIANIYRGVVSAVDDISKKMVLQNLEVFNNGKWERTEQKGVTTLKMSEDNKFVYNDNMVDVRQVKELFTGSSAYIAVEKEYGGSEKAVLVSVKNSKDTEAPVFSDSIITSSAGNKGEFTLGKEYRNISYGNGTIIIKDNRLVTGSSINLEDKAYIVANRSYDDGKYYASVVQINERVDSNFFTIYRGRISNINENKDFTVESYSELEGVNWKYYNTPRTFRITYDTQIIDDEGVVGQRNFTGYGDSSYKNRTVYILSNGADAVLISTAPYGNINAKGEIYEIMGENADDSTAEEGQKEPDGFILRKAKVYDVQSHTWKDIKDLEITLLKNSIILKNNSILKPSELRKGDNIRIIKKDSNETADAYIIFVE</sequence>
<evidence type="ECO:0000313" key="4">
    <source>
        <dbReference type="Proteomes" id="UP000289166"/>
    </source>
</evidence>
<keyword evidence="1" id="KW-0677">Repeat</keyword>
<evidence type="ECO:0000256" key="1">
    <source>
        <dbReference type="ARBA" id="ARBA00022737"/>
    </source>
</evidence>
<evidence type="ECO:0000313" key="3">
    <source>
        <dbReference type="EMBL" id="RXE58910.1"/>
    </source>
</evidence>
<proteinExistence type="predicted"/>
<dbReference type="RefSeq" id="WP_128706039.1">
    <property type="nucleotide sequence ID" value="NZ_RLII01000011.1"/>
</dbReference>
<feature type="domain" description="SLH" evidence="2">
    <location>
        <begin position="53"/>
        <end position="116"/>
    </location>
</feature>
<dbReference type="InterPro" id="IPR001119">
    <property type="entry name" value="SLH_dom"/>
</dbReference>
<dbReference type="Proteomes" id="UP000289166">
    <property type="component" value="Unassembled WGS sequence"/>
</dbReference>
<protein>
    <submittedName>
        <fullName evidence="3">S-layer homology domain-containing protein</fullName>
    </submittedName>
</protein>
<accession>A0A4Q0I3R0</accession>
<keyword evidence="4" id="KW-1185">Reference proteome</keyword>
<dbReference type="OrthoDB" id="1703838at2"/>
<reference evidence="4" key="1">
    <citation type="submission" date="2018-11" db="EMBL/GenBank/DDBJ databases">
        <title>Genome sequencing of a novel mesophilic and cellulolytic organism within the genus Hungateiclostridium.</title>
        <authorList>
            <person name="Rettenmaier R."/>
            <person name="Liebl W."/>
            <person name="Zverlov V."/>
        </authorList>
    </citation>
    <scope>NUCLEOTIDE SEQUENCE [LARGE SCALE GENOMIC DNA]</scope>
    <source>
        <strain evidence="4">N2K1</strain>
    </source>
</reference>
<evidence type="ECO:0000259" key="2">
    <source>
        <dbReference type="PROSITE" id="PS51272"/>
    </source>
</evidence>
<dbReference type="AlphaFoldDB" id="A0A4Q0I3R0"/>
<feature type="domain" description="SLH" evidence="2">
    <location>
        <begin position="202"/>
        <end position="265"/>
    </location>
</feature>
<name>A0A4Q0I3R0_9FIRM</name>
<dbReference type="EMBL" id="RLII01000011">
    <property type="protein sequence ID" value="RXE58910.1"/>
    <property type="molecule type" value="Genomic_DNA"/>
</dbReference>
<organism evidence="3 4">
    <name type="scientific">Acetivibrio mesophilus</name>
    <dbReference type="NCBI Taxonomy" id="2487273"/>
    <lineage>
        <taxon>Bacteria</taxon>
        <taxon>Bacillati</taxon>
        <taxon>Bacillota</taxon>
        <taxon>Clostridia</taxon>
        <taxon>Eubacteriales</taxon>
        <taxon>Oscillospiraceae</taxon>
        <taxon>Acetivibrio</taxon>
    </lineage>
</organism>
<gene>
    <name evidence="3" type="ORF">EFD62_09730</name>
</gene>
<comment type="caution">
    <text evidence="3">The sequence shown here is derived from an EMBL/GenBank/DDBJ whole genome shotgun (WGS) entry which is preliminary data.</text>
</comment>
<dbReference type="Pfam" id="PF00395">
    <property type="entry name" value="SLH"/>
    <property type="match status" value="2"/>
</dbReference>
<feature type="domain" description="SLH" evidence="2">
    <location>
        <begin position="124"/>
        <end position="200"/>
    </location>
</feature>
<dbReference type="PROSITE" id="PS51272">
    <property type="entry name" value="SLH"/>
    <property type="match status" value="3"/>
</dbReference>